<evidence type="ECO:0000259" key="4">
    <source>
        <dbReference type="Pfam" id="PF13193"/>
    </source>
</evidence>
<organism evidence="5 6">
    <name type="scientific">Tepidimonas sediminis</name>
    <dbReference type="NCBI Taxonomy" id="2588941"/>
    <lineage>
        <taxon>Bacteria</taxon>
        <taxon>Pseudomonadati</taxon>
        <taxon>Pseudomonadota</taxon>
        <taxon>Betaproteobacteria</taxon>
        <taxon>Burkholderiales</taxon>
        <taxon>Tepidimonas</taxon>
    </lineage>
</organism>
<feature type="compositionally biased region" description="Basic residues" evidence="2">
    <location>
        <begin position="1"/>
        <end position="11"/>
    </location>
</feature>
<dbReference type="InterPro" id="IPR011957">
    <property type="entry name" value="Benz_CoA_lig"/>
</dbReference>
<name>A0A554WNV6_9BURK</name>
<keyword evidence="1 5" id="KW-0436">Ligase</keyword>
<feature type="domain" description="AMP-binding enzyme C-terminal" evidence="4">
    <location>
        <begin position="477"/>
        <end position="552"/>
    </location>
</feature>
<feature type="region of interest" description="Disordered" evidence="2">
    <location>
        <begin position="1"/>
        <end position="35"/>
    </location>
</feature>
<dbReference type="EC" id="6.2.1.25" evidence="5"/>
<dbReference type="Proteomes" id="UP000320225">
    <property type="component" value="Unassembled WGS sequence"/>
</dbReference>
<evidence type="ECO:0000256" key="1">
    <source>
        <dbReference type="ARBA" id="ARBA00022598"/>
    </source>
</evidence>
<dbReference type="InterPro" id="IPR045851">
    <property type="entry name" value="AMP-bd_C_sf"/>
</dbReference>
<accession>A0A554WNV6</accession>
<dbReference type="PANTHER" id="PTHR43352:SF1">
    <property type="entry name" value="ANTHRANILATE--COA LIGASE"/>
    <property type="match status" value="1"/>
</dbReference>
<dbReference type="InterPro" id="IPR025110">
    <property type="entry name" value="AMP-bd_C"/>
</dbReference>
<keyword evidence="6" id="KW-1185">Reference proteome</keyword>
<dbReference type="Gene3D" id="3.40.50.980">
    <property type="match status" value="1"/>
</dbReference>
<dbReference type="InterPro" id="IPR000873">
    <property type="entry name" value="AMP-dep_synth/lig_dom"/>
</dbReference>
<dbReference type="SUPFAM" id="SSF56801">
    <property type="entry name" value="Acetyl-CoA synthetase-like"/>
    <property type="match status" value="1"/>
</dbReference>
<evidence type="ECO:0000313" key="6">
    <source>
        <dbReference type="Proteomes" id="UP000320225"/>
    </source>
</evidence>
<dbReference type="Gene3D" id="3.30.300.30">
    <property type="match status" value="1"/>
</dbReference>
<proteinExistence type="predicted"/>
<dbReference type="AlphaFoldDB" id="A0A554WNV6"/>
<sequence>MLHLYPQRRRLPSLPRQAAPDTEETDPMQPELPPAPPARFNFAAHLLQRHAAYPQRPALTDDHGSLTYGALGERVRRCAAALRALGVHREERVLLLMHDGCDWVVSFLGCLYAGVVPVAVNTLLTADDYAYQLRHARAQAALVSAALLPTLAQALHGEPHELRHVVVAGGPAAGAALPTGVALHAFDDWLAAHAPAEAAADTHTDEPAFWLYSSGSTGRPKGTVHTHANPYWTAELYGRGVLGLTEHDLVFSAAKLFFAYGLGNALTFPLSVGASVVLMAERPTPPAVFARLTGATPMLAGRRPTVFYGAPTGYAGMLAHPDLPQRDQVALRLCSSAGEALPRDLGERWKAHFGVDIIDGIGSTEMLHIYCSNRPGDVAYGTSGTPVPGYELEIRGDDGRPLPPNPDGSIDIGDLYVRGPSAALLYWNDRERSRQTFQGAWTRTGDKYTRDAQGRYVYAGRNDDMLKVSGIYVSPFEIEATLVRHPAVLEAAVIGITDADGLTKTKAFVVLRPGAHASAEEIQAHCKALLAPFKYPRQIAFVPELPKTATGKIQRFRLREMEAARSAVAA</sequence>
<dbReference type="Pfam" id="PF13193">
    <property type="entry name" value="AMP-binding_C"/>
    <property type="match status" value="1"/>
</dbReference>
<protein>
    <submittedName>
        <fullName evidence="5">Benzoate--CoA ligase</fullName>
        <ecNumber evidence="5">6.2.1.25</ecNumber>
    </submittedName>
</protein>
<evidence type="ECO:0000256" key="2">
    <source>
        <dbReference type="SAM" id="MobiDB-lite"/>
    </source>
</evidence>
<reference evidence="5 6" key="1">
    <citation type="submission" date="2019-07" db="EMBL/GenBank/DDBJ databases">
        <title>Tepidimonas sediminis YIM 72259 draft genome.</title>
        <authorList>
            <person name="Da Costa M.S."/>
            <person name="Froufe H.J.C."/>
            <person name="Egas C."/>
            <person name="Albuquerque L."/>
        </authorList>
    </citation>
    <scope>NUCLEOTIDE SEQUENCE [LARGE SCALE GENOMIC DNA]</scope>
    <source>
        <strain evidence="5 6">YIM 72259</strain>
    </source>
</reference>
<dbReference type="Gene3D" id="3.40.50.12820">
    <property type="match status" value="1"/>
</dbReference>
<dbReference type="GO" id="GO:0005524">
    <property type="term" value="F:ATP binding"/>
    <property type="evidence" value="ECO:0007669"/>
    <property type="project" value="InterPro"/>
</dbReference>
<evidence type="ECO:0000313" key="5">
    <source>
        <dbReference type="EMBL" id="TSE25253.1"/>
    </source>
</evidence>
<dbReference type="Gene3D" id="2.30.38.10">
    <property type="entry name" value="Luciferase, Domain 3"/>
    <property type="match status" value="1"/>
</dbReference>
<comment type="caution">
    <text evidence="5">The sequence shown here is derived from an EMBL/GenBank/DDBJ whole genome shotgun (WGS) entry which is preliminary data.</text>
</comment>
<dbReference type="Pfam" id="PF00501">
    <property type="entry name" value="AMP-binding"/>
    <property type="match status" value="1"/>
</dbReference>
<dbReference type="PANTHER" id="PTHR43352">
    <property type="entry name" value="ACETYL-COA SYNTHETASE"/>
    <property type="match status" value="1"/>
</dbReference>
<feature type="domain" description="AMP-dependent synthetase/ligase" evidence="3">
    <location>
        <begin position="51"/>
        <end position="427"/>
    </location>
</feature>
<dbReference type="GO" id="GO:0018858">
    <property type="term" value="F:benzoate-CoA ligase activity"/>
    <property type="evidence" value="ECO:0007669"/>
    <property type="project" value="UniProtKB-EC"/>
</dbReference>
<dbReference type="NCBIfam" id="TIGR02262">
    <property type="entry name" value="benz_CoA_lig"/>
    <property type="match status" value="1"/>
</dbReference>
<gene>
    <name evidence="5" type="primary">bclA</name>
    <name evidence="5" type="ORF">Tsedi_01500</name>
</gene>
<dbReference type="GO" id="GO:0044550">
    <property type="term" value="P:secondary metabolite biosynthetic process"/>
    <property type="evidence" value="ECO:0007669"/>
    <property type="project" value="TreeGrafter"/>
</dbReference>
<dbReference type="EMBL" id="VJND01000008">
    <property type="protein sequence ID" value="TSE25253.1"/>
    <property type="molecule type" value="Genomic_DNA"/>
</dbReference>
<evidence type="ECO:0000259" key="3">
    <source>
        <dbReference type="Pfam" id="PF00501"/>
    </source>
</evidence>